<keyword evidence="3" id="KW-1185">Reference proteome</keyword>
<protein>
    <submittedName>
        <fullName evidence="2">Uncharacterized protein</fullName>
    </submittedName>
</protein>
<feature type="compositionally biased region" description="Basic and acidic residues" evidence="1">
    <location>
        <begin position="400"/>
        <end position="413"/>
    </location>
</feature>
<sequence length="431" mass="45893">MCNIREGSGAVSVAARQAARAPREPGATPAGTRTGDYRSTTPAYRARPVPAGVGGVPQRCDPQVRRGSTQGGRPERAGPPVPRRRVRRPAEPRGAGARVHCVQQRGAVEGGGARVRGAGAAAAAAGAGRRAAGPARRRPHAQVHPPEAEHLHVHEGDGGVRAAGEDQPPLPGRHLPTDHSDISRPAPGPGVDRELERAERRRRGGRQGADARVQSEARAAGRLHPGRRRRGQHDRRCLGDGLRTVRLLARVQLRVGRARDALIGLQSHRSPRAPEPPAGLRTLLSLSDRGAEQVRVPAAGVRAADGAAARGRVLAADRRAEGEVEFHNGRAAHTSDDGGAALLRAARVDVPVRQHPAAAAAAHGARPPHLPPGRRGGPLGRIIFKLRERNKKIFTSGKGRRFERSAKKNEEIASRPLHHHRVPRLTILQTN</sequence>
<feature type="region of interest" description="Disordered" evidence="1">
    <location>
        <begin position="399"/>
        <end position="431"/>
    </location>
</feature>
<evidence type="ECO:0000313" key="3">
    <source>
        <dbReference type="Proteomes" id="UP000005204"/>
    </source>
</evidence>
<reference evidence="3" key="1">
    <citation type="journal article" date="2008" name="Insect Biochem. Mol. Biol.">
        <title>The genome of a lepidopteran model insect, the silkworm Bombyx mori.</title>
        <authorList>
            <consortium name="International Silkworm Genome Consortium"/>
        </authorList>
    </citation>
    <scope>NUCLEOTIDE SEQUENCE [LARGE SCALE GENOMIC DNA]</scope>
    <source>
        <strain evidence="3">p50T</strain>
    </source>
</reference>
<organism evidence="2 3">
    <name type="scientific">Bombyx mori</name>
    <name type="common">Silk moth</name>
    <dbReference type="NCBI Taxonomy" id="7091"/>
    <lineage>
        <taxon>Eukaryota</taxon>
        <taxon>Metazoa</taxon>
        <taxon>Ecdysozoa</taxon>
        <taxon>Arthropoda</taxon>
        <taxon>Hexapoda</taxon>
        <taxon>Insecta</taxon>
        <taxon>Pterygota</taxon>
        <taxon>Neoptera</taxon>
        <taxon>Endopterygota</taxon>
        <taxon>Lepidoptera</taxon>
        <taxon>Glossata</taxon>
        <taxon>Ditrysia</taxon>
        <taxon>Bombycoidea</taxon>
        <taxon>Bombycidae</taxon>
        <taxon>Bombycinae</taxon>
        <taxon>Bombyx</taxon>
    </lineage>
</organism>
<feature type="compositionally biased region" description="Low complexity" evidence="1">
    <location>
        <begin position="125"/>
        <end position="134"/>
    </location>
</feature>
<evidence type="ECO:0000313" key="2">
    <source>
        <dbReference type="EnsemblMetazoa" id="XP_037875504.1"/>
    </source>
</evidence>
<accession>A0A8R2R7I8</accession>
<proteinExistence type="predicted"/>
<evidence type="ECO:0000256" key="1">
    <source>
        <dbReference type="SAM" id="MobiDB-lite"/>
    </source>
</evidence>
<dbReference type="Proteomes" id="UP000005204">
    <property type="component" value="Unassembled WGS sequence"/>
</dbReference>
<reference evidence="2" key="2">
    <citation type="submission" date="2022-06" db="UniProtKB">
        <authorList>
            <consortium name="EnsemblMetazoa"/>
        </authorList>
    </citation>
    <scope>IDENTIFICATION</scope>
    <source>
        <strain evidence="2">p50T (Dazao)</strain>
    </source>
</reference>
<dbReference type="EnsemblMetazoa" id="XM_038019576.1">
    <property type="protein sequence ID" value="XP_037875504.1"/>
    <property type="gene ID" value="LOC101739999"/>
</dbReference>
<dbReference type="AlphaFoldDB" id="A0A8R2R7I8"/>
<feature type="compositionally biased region" description="Low complexity" evidence="1">
    <location>
        <begin position="7"/>
        <end position="27"/>
    </location>
</feature>
<name>A0A8R2R7I8_BOMMO</name>
<feature type="region of interest" description="Disordered" evidence="1">
    <location>
        <begin position="125"/>
        <end position="234"/>
    </location>
</feature>
<feature type="region of interest" description="Disordered" evidence="1">
    <location>
        <begin position="357"/>
        <end position="376"/>
    </location>
</feature>
<feature type="compositionally biased region" description="Low complexity" evidence="1">
    <location>
        <begin position="357"/>
        <end position="367"/>
    </location>
</feature>
<feature type="region of interest" description="Disordered" evidence="1">
    <location>
        <begin position="1"/>
        <end position="99"/>
    </location>
</feature>
<feature type="compositionally biased region" description="Basic and acidic residues" evidence="1">
    <location>
        <begin position="146"/>
        <end position="158"/>
    </location>
</feature>
<feature type="compositionally biased region" description="Basic residues" evidence="1">
    <location>
        <begin position="224"/>
        <end position="233"/>
    </location>
</feature>